<dbReference type="PRINTS" id="PR00038">
    <property type="entry name" value="HTHLUXR"/>
</dbReference>
<dbReference type="PANTHER" id="PTHR44688:SF16">
    <property type="entry name" value="DNA-BINDING TRANSCRIPTIONAL ACTIVATOR DEVR_DOSR"/>
    <property type="match status" value="1"/>
</dbReference>
<dbReference type="EMBL" id="SDPW01000001">
    <property type="protein sequence ID" value="RXZ53919.1"/>
    <property type="molecule type" value="Genomic_DNA"/>
</dbReference>
<evidence type="ECO:0000256" key="4">
    <source>
        <dbReference type="SAM" id="Phobius"/>
    </source>
</evidence>
<keyword evidence="4" id="KW-0812">Transmembrane</keyword>
<feature type="transmembrane region" description="Helical" evidence="4">
    <location>
        <begin position="212"/>
        <end position="234"/>
    </location>
</feature>
<keyword evidence="3" id="KW-0804">Transcription</keyword>
<feature type="transmembrane region" description="Helical" evidence="4">
    <location>
        <begin position="60"/>
        <end position="83"/>
    </location>
</feature>
<evidence type="ECO:0000259" key="5">
    <source>
        <dbReference type="PROSITE" id="PS50043"/>
    </source>
</evidence>
<dbReference type="InterPro" id="IPR016032">
    <property type="entry name" value="Sig_transdc_resp-reg_C-effctor"/>
</dbReference>
<dbReference type="SUPFAM" id="SSF46894">
    <property type="entry name" value="C-terminal effector domain of the bipartite response regulators"/>
    <property type="match status" value="1"/>
</dbReference>
<sequence length="479" mass="52296">MTNSNTASAALPENFTLIDLAKSGGWKAFASTGIACPLAWGFIINAIGATKPTGQIPWTVSYLVLAVAVIAFAAISRSIPAFFTSRSMELVAAVLGAASTVFMVLSFTVIDSVSIQYLTTILCACVLGWLYLQWGTFYAQLGLRSTVCYLFLANIGGSTIKAFSHFIPIWGQCLLGMALPVLSVVMCKIAIENARKGANPTMRFESHNMRGLWKVAVAIAAFSFVVAFLVGQFLGNQNSIPVADFLMSRLFEIAISAIVLFITVGLNKPFNFSQLWRIALLVLGLDLLTQAAFPEITILRCVESSAWDLIVLFAWLTLSDIAHHSKLSAPWVFGIGWACYTAPFAIGSIAASAYPAGAIDAPVIVALMFVLVLLSTFCLELRDQDTKWLFAELRGEPVSEPSDFRSIDERCEEVGKQHGLTPRELEIMQLLCKGRTKAYIAETLYLTENTVKGHTKHIYSKLDVHSKQELMDMVEKSAS</sequence>
<dbReference type="Pfam" id="PF00196">
    <property type="entry name" value="GerE"/>
    <property type="match status" value="1"/>
</dbReference>
<evidence type="ECO:0000313" key="6">
    <source>
        <dbReference type="EMBL" id="RXZ53919.1"/>
    </source>
</evidence>
<feature type="transmembrane region" description="Helical" evidence="4">
    <location>
        <begin position="115"/>
        <end position="134"/>
    </location>
</feature>
<organism evidence="6 7">
    <name type="scientific">Senegalimassilia faecalis</name>
    <dbReference type="NCBI Taxonomy" id="2509433"/>
    <lineage>
        <taxon>Bacteria</taxon>
        <taxon>Bacillati</taxon>
        <taxon>Actinomycetota</taxon>
        <taxon>Coriobacteriia</taxon>
        <taxon>Coriobacteriales</taxon>
        <taxon>Coriobacteriaceae</taxon>
        <taxon>Senegalimassilia</taxon>
    </lineage>
</organism>
<keyword evidence="2" id="KW-0238">DNA-binding</keyword>
<dbReference type="PROSITE" id="PS50043">
    <property type="entry name" value="HTH_LUXR_2"/>
    <property type="match status" value="1"/>
</dbReference>
<accession>A0A4Q2JXY3</accession>
<dbReference type="InterPro" id="IPR000792">
    <property type="entry name" value="Tscrpt_reg_LuxR_C"/>
</dbReference>
<feature type="transmembrane region" description="Helical" evidence="4">
    <location>
        <begin position="246"/>
        <end position="266"/>
    </location>
</feature>
<dbReference type="Gene3D" id="1.10.10.10">
    <property type="entry name" value="Winged helix-like DNA-binding domain superfamily/Winged helix DNA-binding domain"/>
    <property type="match status" value="1"/>
</dbReference>
<feature type="domain" description="HTH luxR-type" evidence="5">
    <location>
        <begin position="413"/>
        <end position="478"/>
    </location>
</feature>
<dbReference type="RefSeq" id="WP_129423773.1">
    <property type="nucleotide sequence ID" value="NZ_SDPW01000001.1"/>
</dbReference>
<dbReference type="PANTHER" id="PTHR44688">
    <property type="entry name" value="DNA-BINDING TRANSCRIPTIONAL ACTIVATOR DEVR_DOSR"/>
    <property type="match status" value="1"/>
</dbReference>
<dbReference type="InterPro" id="IPR036388">
    <property type="entry name" value="WH-like_DNA-bd_sf"/>
</dbReference>
<evidence type="ECO:0000256" key="2">
    <source>
        <dbReference type="ARBA" id="ARBA00023125"/>
    </source>
</evidence>
<keyword evidence="7" id="KW-1185">Reference proteome</keyword>
<gene>
    <name evidence="6" type="ORF">ET524_05040</name>
</gene>
<reference evidence="6 7" key="1">
    <citation type="submission" date="2019-01" db="EMBL/GenBank/DDBJ databases">
        <title>Senegalimassilia sp. nov. KGMB04484 isolated human feces.</title>
        <authorList>
            <person name="Han K.-I."/>
            <person name="Kim J.-S."/>
            <person name="Lee K.C."/>
            <person name="Suh M.K."/>
            <person name="Eom M.K."/>
            <person name="Lee J.H."/>
            <person name="Park S.-H."/>
            <person name="Kang S.W."/>
            <person name="Park J.-E."/>
            <person name="Oh B.S."/>
            <person name="Yu S.Y."/>
            <person name="Choi S.-H."/>
            <person name="Lee D.H."/>
            <person name="Yoon H."/>
            <person name="Kim B.-Y."/>
            <person name="Lee J.H."/>
            <person name="Lee J.-S."/>
        </authorList>
    </citation>
    <scope>NUCLEOTIDE SEQUENCE [LARGE SCALE GENOMIC DNA]</scope>
    <source>
        <strain evidence="6 7">KGMB04484</strain>
    </source>
</reference>
<proteinExistence type="predicted"/>
<feature type="transmembrane region" description="Helical" evidence="4">
    <location>
        <begin position="169"/>
        <end position="191"/>
    </location>
</feature>
<dbReference type="Proteomes" id="UP000293345">
    <property type="component" value="Unassembled WGS sequence"/>
</dbReference>
<name>A0A4Q2JXY3_9ACTN</name>
<comment type="caution">
    <text evidence="6">The sequence shown here is derived from an EMBL/GenBank/DDBJ whole genome shotgun (WGS) entry which is preliminary data.</text>
</comment>
<feature type="transmembrane region" description="Helical" evidence="4">
    <location>
        <begin position="329"/>
        <end position="353"/>
    </location>
</feature>
<feature type="transmembrane region" description="Helical" evidence="4">
    <location>
        <begin position="359"/>
        <end position="379"/>
    </location>
</feature>
<evidence type="ECO:0000313" key="7">
    <source>
        <dbReference type="Proteomes" id="UP000293345"/>
    </source>
</evidence>
<feature type="transmembrane region" description="Helical" evidence="4">
    <location>
        <begin position="146"/>
        <end position="163"/>
    </location>
</feature>
<protein>
    <submittedName>
        <fullName evidence="6">LuxR family transcriptional regulator</fullName>
    </submittedName>
</protein>
<evidence type="ECO:0000256" key="1">
    <source>
        <dbReference type="ARBA" id="ARBA00023015"/>
    </source>
</evidence>
<dbReference type="CDD" id="cd06170">
    <property type="entry name" value="LuxR_C_like"/>
    <property type="match status" value="1"/>
</dbReference>
<dbReference type="SMART" id="SM00421">
    <property type="entry name" value="HTH_LUXR"/>
    <property type="match status" value="1"/>
</dbReference>
<keyword evidence="1" id="KW-0805">Transcription regulation</keyword>
<dbReference type="OrthoDB" id="9808843at2"/>
<keyword evidence="4" id="KW-0472">Membrane</keyword>
<evidence type="ECO:0000256" key="3">
    <source>
        <dbReference type="ARBA" id="ARBA00023163"/>
    </source>
</evidence>
<feature type="transmembrane region" description="Helical" evidence="4">
    <location>
        <begin position="90"/>
        <end position="109"/>
    </location>
</feature>
<dbReference type="GO" id="GO:0003677">
    <property type="term" value="F:DNA binding"/>
    <property type="evidence" value="ECO:0007669"/>
    <property type="project" value="UniProtKB-KW"/>
</dbReference>
<dbReference type="GO" id="GO:0006355">
    <property type="term" value="P:regulation of DNA-templated transcription"/>
    <property type="evidence" value="ECO:0007669"/>
    <property type="project" value="InterPro"/>
</dbReference>
<feature type="transmembrane region" description="Helical" evidence="4">
    <location>
        <begin position="28"/>
        <end position="48"/>
    </location>
</feature>
<keyword evidence="4" id="KW-1133">Transmembrane helix</keyword>
<dbReference type="AlphaFoldDB" id="A0A4Q2JXY3"/>